<evidence type="ECO:0008006" key="4">
    <source>
        <dbReference type="Google" id="ProtNLM"/>
    </source>
</evidence>
<proteinExistence type="predicted"/>
<keyword evidence="1" id="KW-1133">Transmembrane helix</keyword>
<evidence type="ECO:0000256" key="1">
    <source>
        <dbReference type="SAM" id="Phobius"/>
    </source>
</evidence>
<reference evidence="2 3" key="1">
    <citation type="submission" date="2021-06" db="EMBL/GenBank/DDBJ databases">
        <authorList>
            <person name="Sun Q."/>
            <person name="Li D."/>
        </authorList>
    </citation>
    <scope>NUCLEOTIDE SEQUENCE [LARGE SCALE GENOMIC DNA]</scope>
    <source>
        <strain evidence="2 3">N19</strain>
    </source>
</reference>
<keyword evidence="3" id="KW-1185">Reference proteome</keyword>
<accession>A0ABS6DZB3</accession>
<dbReference type="RefSeq" id="WP_216570799.1">
    <property type="nucleotide sequence ID" value="NZ_JAHLOQ010000031.1"/>
</dbReference>
<evidence type="ECO:0000313" key="2">
    <source>
        <dbReference type="EMBL" id="MBU5336884.1"/>
    </source>
</evidence>
<dbReference type="Proteomes" id="UP001196301">
    <property type="component" value="Unassembled WGS sequence"/>
</dbReference>
<protein>
    <recommendedName>
        <fullName evidence="4">YbbR-like protein</fullName>
    </recommendedName>
</protein>
<gene>
    <name evidence="2" type="ORF">KQI20_10575</name>
</gene>
<keyword evidence="1" id="KW-0472">Membrane</keyword>
<feature type="transmembrane region" description="Helical" evidence="1">
    <location>
        <begin position="6"/>
        <end position="26"/>
    </location>
</feature>
<keyword evidence="1" id="KW-0812">Transmembrane</keyword>
<comment type="caution">
    <text evidence="2">The sequence shown here is derived from an EMBL/GenBank/DDBJ whole genome shotgun (WGS) entry which is preliminary data.</text>
</comment>
<evidence type="ECO:0000313" key="3">
    <source>
        <dbReference type="Proteomes" id="UP001196301"/>
    </source>
</evidence>
<name>A0ABS6DZB3_9FIRM</name>
<dbReference type="EMBL" id="JAHLOQ010000031">
    <property type="protein sequence ID" value="MBU5336884.1"/>
    <property type="molecule type" value="Genomic_DNA"/>
</dbReference>
<organism evidence="2 3">
    <name type="scientific">Intestinibacter bartlettii</name>
    <dbReference type="NCBI Taxonomy" id="261299"/>
    <lineage>
        <taxon>Bacteria</taxon>
        <taxon>Bacillati</taxon>
        <taxon>Bacillota</taxon>
        <taxon>Clostridia</taxon>
        <taxon>Peptostreptococcales</taxon>
        <taxon>Peptostreptococcaceae</taxon>
        <taxon>Intestinibacter</taxon>
    </lineage>
</organism>
<sequence>MNNKKLKLTLVLSVFSLIFLTIFIIFKFNQSKEEKQIEVNDSQAKVLEIENTKITGISHTKTKTSVTTKIKNKSQNILSNIRINYIELDKNQNKISTKQIPVEVSLKKDEKALITILPQNYTYTIDIIGYSYETKNYDINVNLDENNITVGEISQTENTKEQLDDIIKYDILQIYDLQQLDDKNYKVKIKNNSQKNLGNIILKVAEKNREDEYVSISKISYNSTLKAKEFSKLILNSQDKENTLEIIGYTYDDIENKSNIDVDFKTNSASIIRN</sequence>